<evidence type="ECO:0000313" key="8">
    <source>
        <dbReference type="EMBL" id="PPR01012.1"/>
    </source>
</evidence>
<gene>
    <name evidence="8" type="ORF">CVT26_015613</name>
</gene>
<evidence type="ECO:0000256" key="2">
    <source>
        <dbReference type="ARBA" id="ARBA00022801"/>
    </source>
</evidence>
<protein>
    <recommendedName>
        <fullName evidence="4">Purple acid phosphatase</fullName>
        <ecNumber evidence="4">3.1.3.2</ecNumber>
    </recommendedName>
</protein>
<dbReference type="InParanoid" id="A0A409YDC4"/>
<reference evidence="8 9" key="1">
    <citation type="journal article" date="2018" name="Evol. Lett.">
        <title>Horizontal gene cluster transfer increased hallucinogenic mushroom diversity.</title>
        <authorList>
            <person name="Reynolds H.T."/>
            <person name="Vijayakumar V."/>
            <person name="Gluck-Thaler E."/>
            <person name="Korotkin H.B."/>
            <person name="Matheny P.B."/>
            <person name="Slot J.C."/>
        </authorList>
    </citation>
    <scope>NUCLEOTIDE SEQUENCE [LARGE SCALE GENOMIC DNA]</scope>
    <source>
        <strain evidence="8 9">SRW20</strain>
    </source>
</reference>
<dbReference type="GO" id="GO:0003993">
    <property type="term" value="F:acid phosphatase activity"/>
    <property type="evidence" value="ECO:0007669"/>
    <property type="project" value="UniProtKB-EC"/>
</dbReference>
<feature type="domain" description="Purple acid phosphatase C-terminal" evidence="6">
    <location>
        <begin position="422"/>
        <end position="483"/>
    </location>
</feature>
<dbReference type="InterPro" id="IPR008963">
    <property type="entry name" value="Purple_acid_Pase-like_N"/>
</dbReference>
<dbReference type="AlphaFoldDB" id="A0A409YDC4"/>
<name>A0A409YDC4_9AGAR</name>
<dbReference type="Gene3D" id="3.60.21.10">
    <property type="match status" value="1"/>
</dbReference>
<dbReference type="Pfam" id="PF16656">
    <property type="entry name" value="Pur_ac_phosph_N"/>
    <property type="match status" value="1"/>
</dbReference>
<dbReference type="EC" id="3.1.3.2" evidence="4"/>
<dbReference type="PANTHER" id="PTHR22953:SF145">
    <property type="entry name" value="PURPLE ACID PHOSPHATASE"/>
    <property type="match status" value="1"/>
</dbReference>
<dbReference type="STRING" id="231916.A0A409YDC4"/>
<sequence>MPSLWHGLLFATCWVTCALAALPSISHVRVPDDPFEPVQIRQAYAGPTGMLVSWNTFSKLPATPSVHYGFSPEFLPFVSSSRNTESVTYPTSLTFNNHVRLTNLFPNTKYYWRPAFSNATSIFSFTTSKEIGDNTPFTAAVVVDLGLIGPDGLSTTVGKGAANPLKPGEINTIQSLQAHQNGWDFLWHPGDIAYADYWLKEEVQGFLPNTSVADGFHVYESLLNQFYDEMTPITSQKAWMVGPGNHEANCDNGGTHDFDVTICLPGQTNFTGFRNHFRMPSSESGGLENFWYSFDHGMVHFVQFDTETDLGHGILGPDEPGGEGAEDSGPFGLKNQQINWLKNDLGNVDRKKTPWVIAAGHRPWYVSTDADACTECQEAFESILNEYSVDLVFSGHFHVYERAAPIFNGTVDTRELNNPRFPWYITNGAGGHYDGLDTLNDVLAPFSRAAFDTEYGWSRLIFHNCTHLTHEFVRSSDGSVLDSATLFKDRKCR</sequence>
<dbReference type="CDD" id="cd00839">
    <property type="entry name" value="MPP_PAPs"/>
    <property type="match status" value="1"/>
</dbReference>
<dbReference type="InterPro" id="IPR041792">
    <property type="entry name" value="MPP_PAP"/>
</dbReference>
<dbReference type="Proteomes" id="UP000284706">
    <property type="component" value="Unassembled WGS sequence"/>
</dbReference>
<dbReference type="InterPro" id="IPR029052">
    <property type="entry name" value="Metallo-depent_PP-like"/>
</dbReference>
<evidence type="ECO:0000259" key="7">
    <source>
        <dbReference type="Pfam" id="PF16656"/>
    </source>
</evidence>
<comment type="caution">
    <text evidence="8">The sequence shown here is derived from an EMBL/GenBank/DDBJ whole genome shotgun (WGS) entry which is preliminary data.</text>
</comment>
<evidence type="ECO:0000256" key="1">
    <source>
        <dbReference type="ARBA" id="ARBA00022729"/>
    </source>
</evidence>
<keyword evidence="9" id="KW-1185">Reference proteome</keyword>
<dbReference type="EMBL" id="NHYE01000971">
    <property type="protein sequence ID" value="PPR01012.1"/>
    <property type="molecule type" value="Genomic_DNA"/>
</dbReference>
<keyword evidence="2 4" id="KW-0378">Hydrolase</keyword>
<evidence type="ECO:0000256" key="3">
    <source>
        <dbReference type="ARBA" id="ARBA00023180"/>
    </source>
</evidence>
<keyword evidence="1 4" id="KW-0732">Signal</keyword>
<feature type="domain" description="Purple acid phosphatase N-terminal" evidence="7">
    <location>
        <begin position="37"/>
        <end position="127"/>
    </location>
</feature>
<evidence type="ECO:0000313" key="9">
    <source>
        <dbReference type="Proteomes" id="UP000284706"/>
    </source>
</evidence>
<dbReference type="InterPro" id="IPR025733">
    <property type="entry name" value="PAPs_C"/>
</dbReference>
<proteinExistence type="inferred from homology"/>
<evidence type="ECO:0000259" key="6">
    <source>
        <dbReference type="Pfam" id="PF14008"/>
    </source>
</evidence>
<dbReference type="GO" id="GO:0046872">
    <property type="term" value="F:metal ion binding"/>
    <property type="evidence" value="ECO:0007669"/>
    <property type="project" value="InterPro"/>
</dbReference>
<evidence type="ECO:0000256" key="4">
    <source>
        <dbReference type="RuleBase" id="RU361203"/>
    </source>
</evidence>
<dbReference type="Gene3D" id="2.60.40.380">
    <property type="entry name" value="Purple acid phosphatase-like, N-terminal"/>
    <property type="match status" value="1"/>
</dbReference>
<evidence type="ECO:0000259" key="5">
    <source>
        <dbReference type="Pfam" id="PF00149"/>
    </source>
</evidence>
<dbReference type="SUPFAM" id="SSF49363">
    <property type="entry name" value="Purple acid phosphatase, N-terminal domain"/>
    <property type="match status" value="1"/>
</dbReference>
<dbReference type="SUPFAM" id="SSF56300">
    <property type="entry name" value="Metallo-dependent phosphatases"/>
    <property type="match status" value="1"/>
</dbReference>
<dbReference type="InterPro" id="IPR015914">
    <property type="entry name" value="PAPs_N"/>
</dbReference>
<dbReference type="Pfam" id="PF14008">
    <property type="entry name" value="Metallophos_C"/>
    <property type="match status" value="1"/>
</dbReference>
<organism evidence="8 9">
    <name type="scientific">Gymnopilus dilepis</name>
    <dbReference type="NCBI Taxonomy" id="231916"/>
    <lineage>
        <taxon>Eukaryota</taxon>
        <taxon>Fungi</taxon>
        <taxon>Dikarya</taxon>
        <taxon>Basidiomycota</taxon>
        <taxon>Agaricomycotina</taxon>
        <taxon>Agaricomycetes</taxon>
        <taxon>Agaricomycetidae</taxon>
        <taxon>Agaricales</taxon>
        <taxon>Agaricineae</taxon>
        <taxon>Hymenogastraceae</taxon>
        <taxon>Gymnopilus</taxon>
    </lineage>
</organism>
<dbReference type="Pfam" id="PF00149">
    <property type="entry name" value="Metallophos"/>
    <property type="match status" value="1"/>
</dbReference>
<keyword evidence="3" id="KW-0325">Glycoprotein</keyword>
<feature type="signal peptide" evidence="4">
    <location>
        <begin position="1"/>
        <end position="20"/>
    </location>
</feature>
<dbReference type="PANTHER" id="PTHR22953">
    <property type="entry name" value="ACID PHOSPHATASE RELATED"/>
    <property type="match status" value="1"/>
</dbReference>
<dbReference type="InterPro" id="IPR004843">
    <property type="entry name" value="Calcineurin-like_PHP"/>
</dbReference>
<dbReference type="OrthoDB" id="45007at2759"/>
<comment type="similarity">
    <text evidence="4">Belongs to the metallophosphoesterase superfamily. Purple acid phosphatase family.</text>
</comment>
<comment type="catalytic activity">
    <reaction evidence="4">
        <text>a phosphate monoester + H2O = an alcohol + phosphate</text>
        <dbReference type="Rhea" id="RHEA:15017"/>
        <dbReference type="ChEBI" id="CHEBI:15377"/>
        <dbReference type="ChEBI" id="CHEBI:30879"/>
        <dbReference type="ChEBI" id="CHEBI:43474"/>
        <dbReference type="ChEBI" id="CHEBI:67140"/>
        <dbReference type="EC" id="3.1.3.2"/>
    </reaction>
</comment>
<feature type="domain" description="Calcineurin-like phosphoesterase" evidence="5">
    <location>
        <begin position="180"/>
        <end position="400"/>
    </location>
</feature>
<dbReference type="InterPro" id="IPR039331">
    <property type="entry name" value="PAPs-like"/>
</dbReference>
<feature type="chain" id="PRO_5018814118" description="Purple acid phosphatase" evidence="4">
    <location>
        <begin position="21"/>
        <end position="493"/>
    </location>
</feature>
<accession>A0A409YDC4</accession>